<dbReference type="Gene3D" id="3.30.70.20">
    <property type="match status" value="1"/>
</dbReference>
<dbReference type="Pfam" id="PF12837">
    <property type="entry name" value="Fer4_6"/>
    <property type="match status" value="1"/>
</dbReference>
<dbReference type="EMBL" id="FOUU01000013">
    <property type="protein sequence ID" value="SFN07806.1"/>
    <property type="molecule type" value="Genomic_DNA"/>
</dbReference>
<feature type="domain" description="4Fe-4S ferredoxin-type" evidence="1">
    <location>
        <begin position="36"/>
        <end position="65"/>
    </location>
</feature>
<dbReference type="Pfam" id="PF00037">
    <property type="entry name" value="Fer4"/>
    <property type="match status" value="1"/>
</dbReference>
<dbReference type="PROSITE" id="PS51379">
    <property type="entry name" value="4FE4S_FER_2"/>
    <property type="match status" value="2"/>
</dbReference>
<dbReference type="PANTHER" id="PTHR42895">
    <property type="entry name" value="IRON-SULFUR CLUSTER-BINDING PROTEIN-RELATED"/>
    <property type="match status" value="1"/>
</dbReference>
<dbReference type="OrthoDB" id="9795268at2"/>
<feature type="domain" description="4Fe-4S ferredoxin-type" evidence="1">
    <location>
        <begin position="6"/>
        <end position="35"/>
    </location>
</feature>
<protein>
    <submittedName>
        <fullName evidence="2">4Fe-4S binding domain-containing protein</fullName>
    </submittedName>
</protein>
<dbReference type="RefSeq" id="WP_093396373.1">
    <property type="nucleotide sequence ID" value="NZ_FOUU01000013.1"/>
</dbReference>
<evidence type="ECO:0000313" key="2">
    <source>
        <dbReference type="EMBL" id="SFN07806.1"/>
    </source>
</evidence>
<evidence type="ECO:0000313" key="3">
    <source>
        <dbReference type="Proteomes" id="UP000199611"/>
    </source>
</evidence>
<evidence type="ECO:0000259" key="1">
    <source>
        <dbReference type="PROSITE" id="PS51379"/>
    </source>
</evidence>
<dbReference type="AlphaFoldDB" id="A0A1I4W3H8"/>
<dbReference type="STRING" id="39841.SAMN05660836_02581"/>
<keyword evidence="3" id="KW-1185">Reference proteome</keyword>
<sequence>MKVLRKIIEIDEEKCDGCGQCVIACAEGAIAIVDGKAKLVSESYCDGLGACIGECPQNAITIVEREAEDFDPEAVEKHLEELKTREATCPSVSARFSESRDQLLRNWPVKLKLVPSKAPFLRNANLLIAADCSPAASPRIYESFMPDRVVLIGCPKFDNLQEYLEKLSGIFLNSDIKGVTVLRMQVPCCSGLTGLVRKALEVTSRDIKAEEVVISPDGQIIQRKPIEVAKAAKTVAR</sequence>
<dbReference type="PANTHER" id="PTHR42895:SF1">
    <property type="entry name" value="IRON-SULFUR CLUSTER PROTEIN"/>
    <property type="match status" value="1"/>
</dbReference>
<name>A0A1I4W3H8_9BACT</name>
<reference evidence="2 3" key="1">
    <citation type="submission" date="2016-10" db="EMBL/GenBank/DDBJ databases">
        <authorList>
            <person name="de Groot N.N."/>
        </authorList>
    </citation>
    <scope>NUCLEOTIDE SEQUENCE [LARGE SCALE GENOMIC DNA]</scope>
    <source>
        <strain evidence="2 3">DSM 9990</strain>
    </source>
</reference>
<dbReference type="InterPro" id="IPR052911">
    <property type="entry name" value="Corrinoid_activation_enz"/>
</dbReference>
<dbReference type="InterPro" id="IPR017896">
    <property type="entry name" value="4Fe4S_Fe-S-bd"/>
</dbReference>
<organism evidence="2 3">
    <name type="scientific">Thermodesulforhabdus norvegica</name>
    <dbReference type="NCBI Taxonomy" id="39841"/>
    <lineage>
        <taxon>Bacteria</taxon>
        <taxon>Pseudomonadati</taxon>
        <taxon>Thermodesulfobacteriota</taxon>
        <taxon>Syntrophobacteria</taxon>
        <taxon>Syntrophobacterales</taxon>
        <taxon>Thermodesulforhabdaceae</taxon>
        <taxon>Thermodesulforhabdus</taxon>
    </lineage>
</organism>
<proteinExistence type="predicted"/>
<dbReference type="SUPFAM" id="SSF54862">
    <property type="entry name" value="4Fe-4S ferredoxins"/>
    <property type="match status" value="1"/>
</dbReference>
<dbReference type="Proteomes" id="UP000199611">
    <property type="component" value="Unassembled WGS sequence"/>
</dbReference>
<gene>
    <name evidence="2" type="ORF">SAMN05660836_02581</name>
</gene>
<accession>A0A1I4W3H8</accession>